<dbReference type="EMBL" id="JADEXP010000443">
    <property type="protein sequence ID" value="MBE9070483.1"/>
    <property type="molecule type" value="Genomic_DNA"/>
</dbReference>
<evidence type="ECO:0000313" key="3">
    <source>
        <dbReference type="EMBL" id="MBE9070483.1"/>
    </source>
</evidence>
<name>A0A928ZZW9_LEPEC</name>
<dbReference type="Proteomes" id="UP000615026">
    <property type="component" value="Unassembled WGS sequence"/>
</dbReference>
<evidence type="ECO:0008006" key="5">
    <source>
        <dbReference type="Google" id="ProtNLM"/>
    </source>
</evidence>
<evidence type="ECO:0000256" key="2">
    <source>
        <dbReference type="SAM" id="Phobius"/>
    </source>
</evidence>
<dbReference type="RefSeq" id="WP_193996348.1">
    <property type="nucleotide sequence ID" value="NZ_JADEXP010000443.1"/>
</dbReference>
<keyword evidence="2" id="KW-0472">Membrane</keyword>
<comment type="caution">
    <text evidence="3">The sequence shown here is derived from an EMBL/GenBank/DDBJ whole genome shotgun (WGS) entry which is preliminary data.</text>
</comment>
<keyword evidence="2" id="KW-1133">Transmembrane helix</keyword>
<evidence type="ECO:0000313" key="4">
    <source>
        <dbReference type="Proteomes" id="UP000615026"/>
    </source>
</evidence>
<protein>
    <recommendedName>
        <fullName evidence="5">Transmembrane protein</fullName>
    </recommendedName>
</protein>
<gene>
    <name evidence="3" type="ORF">IQ260_27960</name>
</gene>
<feature type="compositionally biased region" description="Polar residues" evidence="1">
    <location>
        <begin position="1"/>
        <end position="10"/>
    </location>
</feature>
<organism evidence="3 4">
    <name type="scientific">Leptolyngbya cf. ectocarpi LEGE 11479</name>
    <dbReference type="NCBI Taxonomy" id="1828722"/>
    <lineage>
        <taxon>Bacteria</taxon>
        <taxon>Bacillati</taxon>
        <taxon>Cyanobacteriota</taxon>
        <taxon>Cyanophyceae</taxon>
        <taxon>Leptolyngbyales</taxon>
        <taxon>Leptolyngbyaceae</taxon>
        <taxon>Leptolyngbya group</taxon>
        <taxon>Leptolyngbya</taxon>
    </lineage>
</organism>
<accession>A0A928ZZW9</accession>
<proteinExistence type="predicted"/>
<dbReference type="AlphaFoldDB" id="A0A928ZZW9"/>
<keyword evidence="2" id="KW-0812">Transmembrane</keyword>
<sequence length="98" mass="9878">MSAFTQNNLAPTERPVSSVVDASKDATSESTPKAKALWSNPEYIGAVTPLLLAAVGCVLGIVVLVTKSESEVKTAGLGLAGTAIAGSAGLAQAKTNRH</sequence>
<evidence type="ECO:0000256" key="1">
    <source>
        <dbReference type="SAM" id="MobiDB-lite"/>
    </source>
</evidence>
<feature type="transmembrane region" description="Helical" evidence="2">
    <location>
        <begin position="43"/>
        <end position="65"/>
    </location>
</feature>
<reference evidence="3" key="1">
    <citation type="submission" date="2020-10" db="EMBL/GenBank/DDBJ databases">
        <authorList>
            <person name="Castelo-Branco R."/>
            <person name="Eusebio N."/>
            <person name="Adriana R."/>
            <person name="Vieira A."/>
            <person name="Brugerolle De Fraissinette N."/>
            <person name="Rezende De Castro R."/>
            <person name="Schneider M.P."/>
            <person name="Vasconcelos V."/>
            <person name="Leao P.N."/>
        </authorList>
    </citation>
    <scope>NUCLEOTIDE SEQUENCE</scope>
    <source>
        <strain evidence="3">LEGE 11479</strain>
    </source>
</reference>
<keyword evidence="4" id="KW-1185">Reference proteome</keyword>
<feature type="region of interest" description="Disordered" evidence="1">
    <location>
        <begin position="1"/>
        <end position="33"/>
    </location>
</feature>